<accession>E5QYY5</accession>
<feature type="compositionally biased region" description="Low complexity" evidence="1">
    <location>
        <begin position="88"/>
        <end position="99"/>
    </location>
</feature>
<feature type="compositionally biased region" description="Polar residues" evidence="1">
    <location>
        <begin position="67"/>
        <end position="76"/>
    </location>
</feature>
<dbReference type="HOGENOM" id="CLU_1348633_0_0_1"/>
<dbReference type="InParanoid" id="E5QYY5"/>
<protein>
    <submittedName>
        <fullName evidence="2">Uncharacterized protein</fullName>
    </submittedName>
</protein>
<name>E5QYY5_ARTGP</name>
<dbReference type="VEuPathDB" id="FungiDB:MGYG_01146"/>
<gene>
    <name evidence="2" type="ORF">MGYG_01146</name>
</gene>
<dbReference type="GeneID" id="10032385"/>
<evidence type="ECO:0000313" key="2">
    <source>
        <dbReference type="EMBL" id="EFQ98108.1"/>
    </source>
</evidence>
<proteinExistence type="predicted"/>
<dbReference type="EMBL" id="DS989822">
    <property type="protein sequence ID" value="EFQ98108.1"/>
    <property type="molecule type" value="Genomic_DNA"/>
</dbReference>
<sequence>MSETKEPPNQSKPDSIERSNKLTGPAGVCCGSQRPVAPACTLQVTPGLPPSGQDTVRGLAAPMQGTAVDQATTSQFESEERDGEKLEAQMSESAAEAMARWLTRTGDDPQKVKRPKAGPEGGKGTWDMHFRPTIKVVDEHSGSIVGYRISGQGALHSPFPHSCLGSVETSDGFPTPSATQAFPTRVRGVELVTSVAVAQAELN</sequence>
<evidence type="ECO:0000256" key="1">
    <source>
        <dbReference type="SAM" id="MobiDB-lite"/>
    </source>
</evidence>
<dbReference type="Proteomes" id="UP000002669">
    <property type="component" value="Unassembled WGS sequence"/>
</dbReference>
<evidence type="ECO:0000313" key="3">
    <source>
        <dbReference type="Proteomes" id="UP000002669"/>
    </source>
</evidence>
<reference evidence="3" key="1">
    <citation type="journal article" date="2012" name="MBio">
        <title>Comparative genome analysis of Trichophyton rubrum and related dermatophytes reveals candidate genes involved in infection.</title>
        <authorList>
            <person name="Martinez D.A."/>
            <person name="Oliver B.G."/>
            <person name="Graeser Y."/>
            <person name="Goldberg J.M."/>
            <person name="Li W."/>
            <person name="Martinez-Rossi N.M."/>
            <person name="Monod M."/>
            <person name="Shelest E."/>
            <person name="Barton R.C."/>
            <person name="Birch E."/>
            <person name="Brakhage A.A."/>
            <person name="Chen Z."/>
            <person name="Gurr S.J."/>
            <person name="Heiman D."/>
            <person name="Heitman J."/>
            <person name="Kosti I."/>
            <person name="Rossi A."/>
            <person name="Saif S."/>
            <person name="Samalova M."/>
            <person name="Saunders C.W."/>
            <person name="Shea T."/>
            <person name="Summerbell R.C."/>
            <person name="Xu J."/>
            <person name="Young S."/>
            <person name="Zeng Q."/>
            <person name="Birren B.W."/>
            <person name="Cuomo C.A."/>
            <person name="White T.C."/>
        </authorList>
    </citation>
    <scope>NUCLEOTIDE SEQUENCE [LARGE SCALE GENOMIC DNA]</scope>
    <source>
        <strain evidence="3">ATCC MYA-4604 / CBS 118893</strain>
    </source>
</reference>
<dbReference type="RefSeq" id="XP_003177060.1">
    <property type="nucleotide sequence ID" value="XM_003177012.1"/>
</dbReference>
<organism evidence="3">
    <name type="scientific">Arthroderma gypseum (strain ATCC MYA-4604 / CBS 118893)</name>
    <name type="common">Microsporum gypseum</name>
    <dbReference type="NCBI Taxonomy" id="535722"/>
    <lineage>
        <taxon>Eukaryota</taxon>
        <taxon>Fungi</taxon>
        <taxon>Dikarya</taxon>
        <taxon>Ascomycota</taxon>
        <taxon>Pezizomycotina</taxon>
        <taxon>Eurotiomycetes</taxon>
        <taxon>Eurotiomycetidae</taxon>
        <taxon>Onygenales</taxon>
        <taxon>Arthrodermataceae</taxon>
        <taxon>Nannizzia</taxon>
    </lineage>
</organism>
<dbReference type="AlphaFoldDB" id="E5QYY5"/>
<keyword evidence="3" id="KW-1185">Reference proteome</keyword>
<feature type="region of interest" description="Disordered" evidence="1">
    <location>
        <begin position="1"/>
        <end position="128"/>
    </location>
</feature>
<dbReference type="OrthoDB" id="10345353at2759"/>